<keyword evidence="6" id="KW-0812">Transmembrane</keyword>
<proteinExistence type="predicted"/>
<feature type="transmembrane region" description="Helical" evidence="6">
    <location>
        <begin position="288"/>
        <end position="311"/>
    </location>
</feature>
<organism evidence="7">
    <name type="scientific">viral metagenome</name>
    <dbReference type="NCBI Taxonomy" id="1070528"/>
    <lineage>
        <taxon>unclassified sequences</taxon>
        <taxon>metagenomes</taxon>
        <taxon>organismal metagenomes</taxon>
    </lineage>
</organism>
<dbReference type="PANTHER" id="PTHR31042:SF150">
    <property type="entry name" value="OS06G0661900 PROTEIN"/>
    <property type="match status" value="1"/>
</dbReference>
<evidence type="ECO:0000256" key="5">
    <source>
        <dbReference type="ARBA" id="ARBA00023180"/>
    </source>
</evidence>
<evidence type="ECO:0000256" key="6">
    <source>
        <dbReference type="SAM" id="Phobius"/>
    </source>
</evidence>
<evidence type="ECO:0000256" key="4">
    <source>
        <dbReference type="ARBA" id="ARBA00023136"/>
    </source>
</evidence>
<reference evidence="7" key="1">
    <citation type="journal article" date="2020" name="Nature">
        <title>Giant virus diversity and host interactions through global metagenomics.</title>
        <authorList>
            <person name="Schulz F."/>
            <person name="Roux S."/>
            <person name="Paez-Espino D."/>
            <person name="Jungbluth S."/>
            <person name="Walsh D.A."/>
            <person name="Denef V.J."/>
            <person name="McMahon K.D."/>
            <person name="Konstantinidis K.T."/>
            <person name="Eloe-Fadrosh E.A."/>
            <person name="Kyrpides N.C."/>
            <person name="Woyke T."/>
        </authorList>
    </citation>
    <scope>NUCLEOTIDE SEQUENCE</scope>
    <source>
        <strain evidence="7">GVMAG-S-3300013014-104</strain>
    </source>
</reference>
<keyword evidence="5" id="KW-0325">Glycoprotein</keyword>
<protein>
    <submittedName>
        <fullName evidence="7">Uncharacterized protein</fullName>
    </submittedName>
</protein>
<keyword evidence="4 6" id="KW-0472">Membrane</keyword>
<accession>A0A6C0KQV7</accession>
<evidence type="ECO:0000313" key="7">
    <source>
        <dbReference type="EMBL" id="QHU19097.1"/>
    </source>
</evidence>
<sequence length="321" mass="38350">MKVALCFIISYSHILNKEQLWIDWIKPNQDIINIYFHYKDINKINSPWIKLYTIPPKYTTNTTYYNVVPAYMSLLSYAFEHDKENIWFSLLTDSCVPIISPQNFRKLFFDHFQASIIKCKPSYWDITLHRRANLRLFSSEFWLANDPWFTLCRKHVHYCILFVTLKNKMFKKINEGGLANESIFAIILQTFKEINNEKTMINESSTIADWTHMSSPTSPNLFKESTDENINIIYNLLKENKFAMYLRKVDREFPDTVLKEIMNTEFNHTYDILHNQAKQKTKLFNLQYIFSPFYIFLSFIFFVSLFCFISVGKLRHLMAIK</sequence>
<evidence type="ECO:0000256" key="3">
    <source>
        <dbReference type="ARBA" id="ARBA00022679"/>
    </source>
</evidence>
<dbReference type="PANTHER" id="PTHR31042">
    <property type="entry name" value="CORE-2/I-BRANCHING BETA-1,6-N-ACETYLGLUCOSAMINYLTRANSFERASE FAMILY PROTEIN-RELATED"/>
    <property type="match status" value="1"/>
</dbReference>
<name>A0A6C0KQV7_9ZZZZ</name>
<dbReference type="GO" id="GO:0016020">
    <property type="term" value="C:membrane"/>
    <property type="evidence" value="ECO:0007669"/>
    <property type="project" value="UniProtKB-SubCell"/>
</dbReference>
<evidence type="ECO:0000256" key="1">
    <source>
        <dbReference type="ARBA" id="ARBA00004606"/>
    </source>
</evidence>
<dbReference type="EMBL" id="MN740944">
    <property type="protein sequence ID" value="QHU19097.1"/>
    <property type="molecule type" value="Genomic_DNA"/>
</dbReference>
<keyword evidence="6" id="KW-1133">Transmembrane helix</keyword>
<dbReference type="InterPro" id="IPR003406">
    <property type="entry name" value="Glyco_trans_14"/>
</dbReference>
<keyword evidence="3" id="KW-0808">Transferase</keyword>
<dbReference type="Pfam" id="PF02485">
    <property type="entry name" value="Branch"/>
    <property type="match status" value="1"/>
</dbReference>
<dbReference type="GO" id="GO:0016757">
    <property type="term" value="F:glycosyltransferase activity"/>
    <property type="evidence" value="ECO:0007669"/>
    <property type="project" value="UniProtKB-KW"/>
</dbReference>
<dbReference type="InterPro" id="IPR044174">
    <property type="entry name" value="BC10-like"/>
</dbReference>
<dbReference type="AlphaFoldDB" id="A0A6C0KQV7"/>
<comment type="subcellular location">
    <subcellularLocation>
        <location evidence="1">Membrane</location>
        <topology evidence="1">Single-pass type II membrane protein</topology>
    </subcellularLocation>
</comment>
<evidence type="ECO:0000256" key="2">
    <source>
        <dbReference type="ARBA" id="ARBA00022676"/>
    </source>
</evidence>
<keyword evidence="2" id="KW-0328">Glycosyltransferase</keyword>